<comment type="caution">
    <text evidence="2">The sequence shown here is derived from an EMBL/GenBank/DDBJ whole genome shotgun (WGS) entry which is preliminary data.</text>
</comment>
<sequence>MPGPDLRLDADTPGTLGVSGVLTFDTAAAALQMIQDALAGGTVGRLDLAGIRHSDSAGLACVLAVTAEAGRGGRALQVVNMPAGMRVLAQVCEVDRLVG</sequence>
<evidence type="ECO:0000313" key="2">
    <source>
        <dbReference type="EMBL" id="MFC5437381.1"/>
    </source>
</evidence>
<protein>
    <submittedName>
        <fullName evidence="2">Lipid asymmetry maintenance protein MlaB</fullName>
    </submittedName>
</protein>
<evidence type="ECO:0000259" key="1">
    <source>
        <dbReference type="PROSITE" id="PS50801"/>
    </source>
</evidence>
<dbReference type="Pfam" id="PF13466">
    <property type="entry name" value="STAS_2"/>
    <property type="match status" value="1"/>
</dbReference>
<dbReference type="RefSeq" id="WP_377305774.1">
    <property type="nucleotide sequence ID" value="NZ_JBHSMK010000008.1"/>
</dbReference>
<reference evidence="3" key="1">
    <citation type="journal article" date="2019" name="Int. J. Syst. Evol. Microbiol.">
        <title>The Global Catalogue of Microorganisms (GCM) 10K type strain sequencing project: providing services to taxonomists for standard genome sequencing and annotation.</title>
        <authorList>
            <consortium name="The Broad Institute Genomics Platform"/>
            <consortium name="The Broad Institute Genome Sequencing Center for Infectious Disease"/>
            <person name="Wu L."/>
            <person name="Ma J."/>
        </authorList>
    </citation>
    <scope>NUCLEOTIDE SEQUENCE [LARGE SCALE GENOMIC DNA]</scope>
    <source>
        <strain evidence="3">JCM 17130</strain>
    </source>
</reference>
<dbReference type="InterPro" id="IPR002645">
    <property type="entry name" value="STAS_dom"/>
</dbReference>
<organism evidence="2 3">
    <name type="scientific">Rhodanobacter umsongensis</name>
    <dbReference type="NCBI Taxonomy" id="633153"/>
    <lineage>
        <taxon>Bacteria</taxon>
        <taxon>Pseudomonadati</taxon>
        <taxon>Pseudomonadota</taxon>
        <taxon>Gammaproteobacteria</taxon>
        <taxon>Lysobacterales</taxon>
        <taxon>Rhodanobacteraceae</taxon>
        <taxon>Rhodanobacter</taxon>
    </lineage>
</organism>
<evidence type="ECO:0000313" key="3">
    <source>
        <dbReference type="Proteomes" id="UP001596013"/>
    </source>
</evidence>
<dbReference type="InterPro" id="IPR036513">
    <property type="entry name" value="STAS_dom_sf"/>
</dbReference>
<dbReference type="PROSITE" id="PS50801">
    <property type="entry name" value="STAS"/>
    <property type="match status" value="1"/>
</dbReference>
<feature type="domain" description="STAS" evidence="1">
    <location>
        <begin position="16"/>
        <end position="99"/>
    </location>
</feature>
<proteinExistence type="predicted"/>
<dbReference type="Proteomes" id="UP001596013">
    <property type="component" value="Unassembled WGS sequence"/>
</dbReference>
<keyword evidence="3" id="KW-1185">Reference proteome</keyword>
<dbReference type="Gene3D" id="3.30.750.24">
    <property type="entry name" value="STAS domain"/>
    <property type="match status" value="1"/>
</dbReference>
<accession>A0ABW0JNR2</accession>
<dbReference type="EMBL" id="JBHSMK010000008">
    <property type="protein sequence ID" value="MFC5437381.1"/>
    <property type="molecule type" value="Genomic_DNA"/>
</dbReference>
<gene>
    <name evidence="2" type="ORF">ACFPME_12490</name>
</gene>
<dbReference type="InterPro" id="IPR058548">
    <property type="entry name" value="MlaB-like_STAS"/>
</dbReference>
<dbReference type="SUPFAM" id="SSF52091">
    <property type="entry name" value="SpoIIaa-like"/>
    <property type="match status" value="1"/>
</dbReference>
<name>A0ABW0JNR2_9GAMM</name>